<accession>A0ACC6MHD4</accession>
<evidence type="ECO:0000313" key="1">
    <source>
        <dbReference type="EMBL" id="MDZ5086389.1"/>
    </source>
</evidence>
<dbReference type="EMBL" id="JAOXLN010000012">
    <property type="protein sequence ID" value="MDZ5086389.1"/>
    <property type="molecule type" value="Genomic_DNA"/>
</dbReference>
<name>A0ACC6MHD4_MYCPF</name>
<protein>
    <submittedName>
        <fullName evidence="1">Rv0340 family protein</fullName>
    </submittedName>
</protein>
<keyword evidence="2" id="KW-1185">Reference proteome</keyword>
<proteinExistence type="predicted"/>
<evidence type="ECO:0000313" key="2">
    <source>
        <dbReference type="Proteomes" id="UP001289645"/>
    </source>
</evidence>
<gene>
    <name evidence="1" type="ORF">OHX15_13460</name>
</gene>
<sequence>MANPLLEFVLSLVRDPDAAARYAADPERAIADAHLTDVTRVDVNSLIPVVSESMSAGAMDDNVWTSGQAVSAFDAFGDELPAQVTGDDLVAAGREVIDASDVPDTLGVSSVISDLSAPDSGVPDRLGAFDDVLDAPDGMPAVGDTVVGGEWLDDGLDAVSPPLDGHGGPDGSGDPGGLEDLEDLPHQAGGFDAFGQ</sequence>
<reference evidence="1 2" key="1">
    <citation type="journal article" date="2021" name="Chemosphere">
        <title>Bioballs carrying a syntrophic Rhodococcus and Mycolicibacterium consortium for simultaneous sorption and biodegradation of fuel oil in contaminated freshwater.</title>
        <authorList>
            <person name="Naloka K."/>
            <person name="Polrit D."/>
            <person name="Muangchinda C."/>
            <person name="Thoetkiattikul H."/>
            <person name="Pinyakong O."/>
        </authorList>
    </citation>
    <scope>NUCLEOTIDE SEQUENCE [LARGE SCALE GENOMIC DNA]</scope>
    <source>
        <strain evidence="1 2">J101</strain>
    </source>
</reference>
<comment type="caution">
    <text evidence="1">The sequence shown here is derived from an EMBL/GenBank/DDBJ whole genome shotgun (WGS) entry which is preliminary data.</text>
</comment>
<organism evidence="1 2">
    <name type="scientific">Mycolicibacterium parafortuitum</name>
    <name type="common">Mycobacterium parafortuitum</name>
    <dbReference type="NCBI Taxonomy" id="39692"/>
    <lineage>
        <taxon>Bacteria</taxon>
        <taxon>Bacillati</taxon>
        <taxon>Actinomycetota</taxon>
        <taxon>Actinomycetes</taxon>
        <taxon>Mycobacteriales</taxon>
        <taxon>Mycobacteriaceae</taxon>
        <taxon>Mycolicibacterium</taxon>
    </lineage>
</organism>
<dbReference type="Proteomes" id="UP001289645">
    <property type="component" value="Unassembled WGS sequence"/>
</dbReference>